<dbReference type="PRINTS" id="PR00081">
    <property type="entry name" value="GDHRDH"/>
</dbReference>
<evidence type="ECO:0000256" key="1">
    <source>
        <dbReference type="ARBA" id="ARBA00006484"/>
    </source>
</evidence>
<keyword evidence="4" id="KW-1185">Reference proteome</keyword>
<dbReference type="Pfam" id="PF13561">
    <property type="entry name" value="adh_short_C2"/>
    <property type="match status" value="1"/>
</dbReference>
<gene>
    <name evidence="3" type="ORF">J2S74_003590</name>
</gene>
<comment type="caution">
    <text evidence="3">The sequence shown here is derived from an EMBL/GenBank/DDBJ whole genome shotgun (WGS) entry which is preliminary data.</text>
</comment>
<proteinExistence type="inferred from homology"/>
<dbReference type="Proteomes" id="UP001230005">
    <property type="component" value="Unassembled WGS sequence"/>
</dbReference>
<evidence type="ECO:0000256" key="2">
    <source>
        <dbReference type="ARBA" id="ARBA00023002"/>
    </source>
</evidence>
<dbReference type="EMBL" id="JAUSUG010000015">
    <property type="protein sequence ID" value="MDQ0256172.1"/>
    <property type="molecule type" value="Genomic_DNA"/>
</dbReference>
<dbReference type="SUPFAM" id="SSF51735">
    <property type="entry name" value="NAD(P)-binding Rossmann-fold domains"/>
    <property type="match status" value="1"/>
</dbReference>
<reference evidence="3 4" key="1">
    <citation type="submission" date="2023-07" db="EMBL/GenBank/DDBJ databases">
        <title>Genomic Encyclopedia of Type Strains, Phase IV (KMG-IV): sequencing the most valuable type-strain genomes for metagenomic binning, comparative biology and taxonomic classification.</title>
        <authorList>
            <person name="Goeker M."/>
        </authorList>
    </citation>
    <scope>NUCLEOTIDE SEQUENCE [LARGE SCALE GENOMIC DNA]</scope>
    <source>
        <strain evidence="3 4">DSM 9768</strain>
    </source>
</reference>
<organism evidence="3 4">
    <name type="scientific">Evansella vedderi</name>
    <dbReference type="NCBI Taxonomy" id="38282"/>
    <lineage>
        <taxon>Bacteria</taxon>
        <taxon>Bacillati</taxon>
        <taxon>Bacillota</taxon>
        <taxon>Bacilli</taxon>
        <taxon>Bacillales</taxon>
        <taxon>Bacillaceae</taxon>
        <taxon>Evansella</taxon>
    </lineage>
</organism>
<comment type="similarity">
    <text evidence="1">Belongs to the short-chain dehydrogenases/reductases (SDR) family.</text>
</comment>
<dbReference type="InterPro" id="IPR036291">
    <property type="entry name" value="NAD(P)-bd_dom_sf"/>
</dbReference>
<dbReference type="PANTHER" id="PTHR24321">
    <property type="entry name" value="DEHYDROGENASES, SHORT CHAIN"/>
    <property type="match status" value="1"/>
</dbReference>
<name>A0ABT9ZY56_9BACI</name>
<dbReference type="InterPro" id="IPR002347">
    <property type="entry name" value="SDR_fam"/>
</dbReference>
<accession>A0ABT9ZY56</accession>
<keyword evidence="2" id="KW-0560">Oxidoreductase</keyword>
<evidence type="ECO:0000313" key="4">
    <source>
        <dbReference type="Proteomes" id="UP001230005"/>
    </source>
</evidence>
<protein>
    <submittedName>
        <fullName evidence="3">NAD(P)-dependent dehydrogenase (Short-subunit alcohol dehydrogenase family)</fullName>
    </submittedName>
</protein>
<evidence type="ECO:0000313" key="3">
    <source>
        <dbReference type="EMBL" id="MDQ0256172.1"/>
    </source>
</evidence>
<dbReference type="InterPro" id="IPR020904">
    <property type="entry name" value="Sc_DH/Rdtase_CS"/>
</dbReference>
<dbReference type="PANTHER" id="PTHR24321:SF8">
    <property type="entry name" value="ESTRADIOL 17-BETA-DEHYDROGENASE 8-RELATED"/>
    <property type="match status" value="1"/>
</dbReference>
<dbReference type="Gene3D" id="3.40.50.720">
    <property type="entry name" value="NAD(P)-binding Rossmann-like Domain"/>
    <property type="match status" value="1"/>
</dbReference>
<sequence>MNNWNNKIVLITGAANGIGKAIAASYAKRGANVYIVDVDRKNGDKLTEKLERGGYKATFIPGDVSREKDVLQALEKVKGETNKLHVIINNAGISTFPPLEELEFSQWERILHTNLSSAYMFSKYGSKLMEEGGAIVNISSTRAIMSEPNSEAYAASKGGIVALTHALAASLAPKKIRVNAISPGWIETGNYDELRHVDHEQHLSGRVGKPEDIVRACFFLSDPENDFITGENLVVDGGMTRKMIYHH</sequence>
<dbReference type="RefSeq" id="WP_307327896.1">
    <property type="nucleotide sequence ID" value="NZ_JAUSUG010000015.1"/>
</dbReference>
<dbReference type="PRINTS" id="PR00080">
    <property type="entry name" value="SDRFAMILY"/>
</dbReference>
<dbReference type="PROSITE" id="PS00061">
    <property type="entry name" value="ADH_SHORT"/>
    <property type="match status" value="1"/>
</dbReference>